<name>A0A3L6D6Z1_MAIZE</name>
<feature type="compositionally biased region" description="Low complexity" evidence="4">
    <location>
        <begin position="70"/>
        <end position="79"/>
    </location>
</feature>
<evidence type="ECO:0000256" key="1">
    <source>
        <dbReference type="ARBA" id="ARBA00004123"/>
    </source>
</evidence>
<feature type="compositionally biased region" description="Polar residues" evidence="4">
    <location>
        <begin position="536"/>
        <end position="555"/>
    </location>
</feature>
<evidence type="ECO:0000313" key="7">
    <source>
        <dbReference type="Proteomes" id="UP000251960"/>
    </source>
</evidence>
<feature type="compositionally biased region" description="Basic residues" evidence="4">
    <location>
        <begin position="109"/>
        <end position="122"/>
    </location>
</feature>
<dbReference type="PANTHER" id="PTHR13471">
    <property type="entry name" value="TETRATRICOPEPTIDE-LIKE HELICAL"/>
    <property type="match status" value="1"/>
</dbReference>
<proteinExistence type="inferred from homology"/>
<accession>A0A3L6D9M1</accession>
<dbReference type="InterPro" id="IPR013633">
    <property type="entry name" value="NRDE-2"/>
</dbReference>
<dbReference type="Pfam" id="PF08424">
    <property type="entry name" value="NRDE-2"/>
    <property type="match status" value="1"/>
</dbReference>
<comment type="caution">
    <text evidence="5">The sequence shown here is derived from an EMBL/GenBank/DDBJ whole genome shotgun (WGS) entry which is preliminary data.</text>
</comment>
<dbReference type="ExpressionAtlas" id="A0A3L6D6Z1">
    <property type="expression patterns" value="baseline and differential"/>
</dbReference>
<dbReference type="PANTHER" id="PTHR13471:SF0">
    <property type="entry name" value="NUCLEAR EXOSOME REGULATOR NRDE2"/>
    <property type="match status" value="1"/>
</dbReference>
<gene>
    <name evidence="5" type="ORF">Zm00014a_002139</name>
</gene>
<dbReference type="EMBL" id="NCVQ01000483">
    <property type="protein sequence ID" value="PWZ04331.1"/>
    <property type="molecule type" value="Genomic_DNA"/>
</dbReference>
<accession>A0A3L6D6Z1</accession>
<keyword evidence="3" id="KW-0539">Nucleus</keyword>
<feature type="compositionally biased region" description="Acidic residues" evidence="4">
    <location>
        <begin position="557"/>
        <end position="570"/>
    </location>
</feature>
<dbReference type="Gene3D" id="1.25.40.10">
    <property type="entry name" value="Tetratricopeptide repeat domain"/>
    <property type="match status" value="2"/>
</dbReference>
<feature type="compositionally biased region" description="Low complexity" evidence="4">
    <location>
        <begin position="36"/>
        <end position="48"/>
    </location>
</feature>
<dbReference type="Proteomes" id="UP000251960">
    <property type="component" value="Unassembled WGS sequence"/>
</dbReference>
<comment type="subcellular location">
    <subcellularLocation>
        <location evidence="1">Nucleus</location>
    </subcellularLocation>
</comment>
<comment type="similarity">
    <text evidence="2">Belongs to the NRDE2 family.</text>
</comment>
<feature type="compositionally biased region" description="Polar residues" evidence="4">
    <location>
        <begin position="513"/>
        <end position="526"/>
    </location>
</feature>
<dbReference type="SMART" id="SM00386">
    <property type="entry name" value="HAT"/>
    <property type="match status" value="4"/>
</dbReference>
<evidence type="ECO:0000256" key="3">
    <source>
        <dbReference type="ARBA" id="ARBA00023242"/>
    </source>
</evidence>
<sequence>MEPSSPATTATFPAAVEEHETYPPMVSSSLFPLFPLAASTSSAPPAESQWLSNPSFSFDASSLNIPATTSSSLPSPQSHSSDEDTPLQAAPAKYELVPSSPSSDEERGSRRKKSGRRKRKREKERYDGAATSRKAGIRAWAGSETKPAKDYYVDAKGDHDNLAFGSLYRMDVARYRSQNMMEAFGLNHLRFGSSHIDLDSDLDGMDNKVRAGGRYYSAKNAVSERNKGFKHLKIFKGNTSVMPAEDFVPFGTQSLPLKSTTVEQELEESWEDEILRRTREFNKMSRERPHDEKVWLAFAQFQDKVASTQPQKAARLQTTERKISILEKAVELNPDSEELLLCLLKSYGKRDNTETLLTKWEQILTKHPDSSTLWKQYLLLCQGEFSRFKVSEIRKSYVYAVQALSAACTKLCRQDNKSMDSKSSSLVQLEVGLVDIFVNLCRFEWQTGHRELATGLFQAQMEFSLFAPPLYLTTSSKQRLFEHFWNSGGARIGEDGALGWSEWLAKDEESRQKLSMQENSQETETGGWSGWFDPSLGNTETNDLSNKSLEPSLTDGNDAEDLDAEDSPAQDDVESLLKKLGIDVDAESNSEVKDAETWNRWASMELSRDNQQWMPLHENYEEARFSLMCQFIDFYGGKISRWTSTNSPSWLDRILSLENITDDILEDLGAVSDVVNKNQSSYSCKYKLESLLGSMCDLSQRSGLMKFLKNAILLLLGVFPRNHILEEAVLVTTQMFTPQENSSSIQTNASRALAKSMLKKDRQDFLLCGIYGRTEAMNGNIEQARKIFDMALLSIEATSEDLRKKVPILYLWYAEMEITVSASRNNSDSMHRAVYILSCLGSNLKYSPFVGPISRLQVLRARQGFKEQIRSSRSAFSCGAINKESVALICSASLFESMTTGCYSGLEVIEETFPMTFSESNNLECEDLWVYYIKMLQKNLNQLNLSRVWPSISRGVHKYPYNPKSYSAMLTLSYLYSVSNNLRLTLDKCSQRDPSVITLLFALSFEWGKAGSDNRIHSLFERALADDKLQKSVLLWRCYLAYEAEIACNSSAARRVFFRAIHACPWSKRLWLDGFQKLGSVLTLKELSDLQEVMRDRN</sequence>
<reference evidence="5 7" key="1">
    <citation type="journal article" date="2018" name="Nat. Genet.">
        <title>Extensive intraspecific gene order and gene structural variations between Mo17 and other maize genomes.</title>
        <authorList>
            <person name="Sun S."/>
            <person name="Zhou Y."/>
            <person name="Chen J."/>
            <person name="Shi J."/>
            <person name="Zhao H."/>
            <person name="Zhao H."/>
            <person name="Song W."/>
            <person name="Zhang M."/>
            <person name="Cui Y."/>
            <person name="Dong X."/>
            <person name="Liu H."/>
            <person name="Ma X."/>
            <person name="Jiao Y."/>
            <person name="Wang B."/>
            <person name="Wei X."/>
            <person name="Stein J.C."/>
            <person name="Glaubitz J.C."/>
            <person name="Lu F."/>
            <person name="Yu G."/>
            <person name="Liang C."/>
            <person name="Fengler K."/>
            <person name="Li B."/>
            <person name="Rafalski A."/>
            <person name="Schnable P.S."/>
            <person name="Ware D.H."/>
            <person name="Buckler E.S."/>
            <person name="Lai J."/>
        </authorList>
    </citation>
    <scope>NUCLEOTIDE SEQUENCE [LARGE SCALE GENOMIC DNA]</scope>
    <source>
        <strain evidence="7">cv. Missouri 17</strain>
        <tissue evidence="5">Seedling</tissue>
    </source>
</reference>
<dbReference type="InterPro" id="IPR011990">
    <property type="entry name" value="TPR-like_helical_dom_sf"/>
</dbReference>
<protein>
    <submittedName>
        <fullName evidence="6">Protein NRDE2</fullName>
    </submittedName>
</protein>
<evidence type="ECO:0000256" key="4">
    <source>
        <dbReference type="SAM" id="MobiDB-lite"/>
    </source>
</evidence>
<feature type="region of interest" description="Disordered" evidence="4">
    <location>
        <begin position="61"/>
        <end position="140"/>
    </location>
</feature>
<dbReference type="AlphaFoldDB" id="A0A3L6D6Z1"/>
<feature type="region of interest" description="Disordered" evidence="4">
    <location>
        <begin position="511"/>
        <end position="570"/>
    </location>
</feature>
<dbReference type="InterPro" id="IPR003107">
    <property type="entry name" value="HAT"/>
</dbReference>
<evidence type="ECO:0000313" key="6">
    <source>
        <dbReference type="EMBL" id="PWZ04331.1"/>
    </source>
</evidence>
<feature type="region of interest" description="Disordered" evidence="4">
    <location>
        <begin position="36"/>
        <end position="55"/>
    </location>
</feature>
<dbReference type="SUPFAM" id="SSF48452">
    <property type="entry name" value="TPR-like"/>
    <property type="match status" value="2"/>
</dbReference>
<dbReference type="GO" id="GO:0006396">
    <property type="term" value="P:RNA processing"/>
    <property type="evidence" value="ECO:0007669"/>
    <property type="project" value="InterPro"/>
</dbReference>
<dbReference type="GO" id="GO:0005634">
    <property type="term" value="C:nucleus"/>
    <property type="evidence" value="ECO:0007669"/>
    <property type="project" value="UniProtKB-SubCell"/>
</dbReference>
<dbReference type="EMBL" id="NCVQ01000483">
    <property type="protein sequence ID" value="PWZ04330.1"/>
    <property type="molecule type" value="Genomic_DNA"/>
</dbReference>
<evidence type="ECO:0000256" key="2">
    <source>
        <dbReference type="ARBA" id="ARBA00009265"/>
    </source>
</evidence>
<evidence type="ECO:0000313" key="5">
    <source>
        <dbReference type="EMBL" id="PWZ04330.1"/>
    </source>
</evidence>
<organism evidence="5 7">
    <name type="scientific">Zea mays</name>
    <name type="common">Maize</name>
    <dbReference type="NCBI Taxonomy" id="4577"/>
    <lineage>
        <taxon>Eukaryota</taxon>
        <taxon>Viridiplantae</taxon>
        <taxon>Streptophyta</taxon>
        <taxon>Embryophyta</taxon>
        <taxon>Tracheophyta</taxon>
        <taxon>Spermatophyta</taxon>
        <taxon>Magnoliopsida</taxon>
        <taxon>Liliopsida</taxon>
        <taxon>Poales</taxon>
        <taxon>Poaceae</taxon>
        <taxon>PACMAD clade</taxon>
        <taxon>Panicoideae</taxon>
        <taxon>Andropogonodae</taxon>
        <taxon>Andropogoneae</taxon>
        <taxon>Tripsacinae</taxon>
        <taxon>Zea</taxon>
    </lineage>
</organism>